<keyword evidence="1" id="KW-0472">Membrane</keyword>
<dbReference type="EMBL" id="VJMZ01000001">
    <property type="protein sequence ID" value="TRM12283.1"/>
    <property type="molecule type" value="Genomic_DNA"/>
</dbReference>
<evidence type="ECO:0000313" key="3">
    <source>
        <dbReference type="Proteomes" id="UP000319280"/>
    </source>
</evidence>
<dbReference type="PANTHER" id="PTHR37692">
    <property type="entry name" value="HYPOTHETICAL MEMBRANE SPANNING PROTEIN"/>
    <property type="match status" value="1"/>
</dbReference>
<dbReference type="Proteomes" id="UP000319280">
    <property type="component" value="Unassembled WGS sequence"/>
</dbReference>
<dbReference type="AlphaFoldDB" id="A0A549YK76"/>
<reference evidence="2 3" key="1">
    <citation type="submission" date="2019-07" db="EMBL/GenBank/DDBJ databases">
        <title>Genomic analysis of Lentibacillus sp. NKC851-2.</title>
        <authorList>
            <person name="Oh Y.J."/>
        </authorList>
    </citation>
    <scope>NUCLEOTIDE SEQUENCE [LARGE SCALE GENOMIC DNA]</scope>
    <source>
        <strain evidence="2 3">NKC851-2</strain>
    </source>
</reference>
<proteinExistence type="predicted"/>
<sequence length="151" mass="16511">MPLLPTISTFFIVASAVLVAIGWTLIAKGHKKAHKRTMLSAAVCALLFFIIYVSRTAFIGNTSFGGPDDLKIYYTIFLIFHIFLATTGALFGVVTITLAFKRKIRIHRKIGPITSIIWFCSAATGMAVYLLLYIIYDGGKTTSMLKAILGG</sequence>
<feature type="transmembrane region" description="Helical" evidence="1">
    <location>
        <begin position="72"/>
        <end position="100"/>
    </location>
</feature>
<evidence type="ECO:0000256" key="1">
    <source>
        <dbReference type="SAM" id="Phobius"/>
    </source>
</evidence>
<feature type="transmembrane region" description="Helical" evidence="1">
    <location>
        <begin position="112"/>
        <end position="136"/>
    </location>
</feature>
<accession>A0A549YK76</accession>
<dbReference type="PANTHER" id="PTHR37692:SF1">
    <property type="entry name" value="DUF420 DOMAIN-CONTAINING PROTEIN"/>
    <property type="match status" value="1"/>
</dbReference>
<dbReference type="InterPro" id="IPR007352">
    <property type="entry name" value="DUF420"/>
</dbReference>
<feature type="transmembrane region" description="Helical" evidence="1">
    <location>
        <begin position="38"/>
        <end position="60"/>
    </location>
</feature>
<organism evidence="2 3">
    <name type="scientific">Lentibacillus cibarius</name>
    <dbReference type="NCBI Taxonomy" id="2583219"/>
    <lineage>
        <taxon>Bacteria</taxon>
        <taxon>Bacillati</taxon>
        <taxon>Bacillota</taxon>
        <taxon>Bacilli</taxon>
        <taxon>Bacillales</taxon>
        <taxon>Bacillaceae</taxon>
        <taxon>Lentibacillus</taxon>
    </lineage>
</organism>
<keyword evidence="3" id="KW-1185">Reference proteome</keyword>
<feature type="transmembrane region" description="Helical" evidence="1">
    <location>
        <begin position="6"/>
        <end position="26"/>
    </location>
</feature>
<keyword evidence="1" id="KW-1133">Transmembrane helix</keyword>
<dbReference type="RefSeq" id="WP_142791299.1">
    <property type="nucleotide sequence ID" value="NZ_VJMZ01000001.1"/>
</dbReference>
<gene>
    <name evidence="2" type="ORF">FH966_11640</name>
</gene>
<dbReference type="Pfam" id="PF04238">
    <property type="entry name" value="DUF420"/>
    <property type="match status" value="1"/>
</dbReference>
<name>A0A549YK76_9BACI</name>
<keyword evidence="1" id="KW-0812">Transmembrane</keyword>
<protein>
    <submittedName>
        <fullName evidence="2">DUF420 domain-containing protein</fullName>
    </submittedName>
</protein>
<evidence type="ECO:0000313" key="2">
    <source>
        <dbReference type="EMBL" id="TRM12283.1"/>
    </source>
</evidence>
<comment type="caution">
    <text evidence="2">The sequence shown here is derived from an EMBL/GenBank/DDBJ whole genome shotgun (WGS) entry which is preliminary data.</text>
</comment>